<gene>
    <name evidence="1" type="ORF">CFX0092_B0672</name>
</gene>
<dbReference type="KEGG" id="pbf:CFX0092_B0672"/>
<dbReference type="EMBL" id="LN890656">
    <property type="protein sequence ID" value="CUS06206.1"/>
    <property type="molecule type" value="Genomic_DNA"/>
</dbReference>
<protein>
    <submittedName>
        <fullName evidence="1">Uncharacterized protein</fullName>
    </submittedName>
</protein>
<evidence type="ECO:0000313" key="1">
    <source>
        <dbReference type="EMBL" id="CUS06206.1"/>
    </source>
</evidence>
<sequence>MKITTPQGYVIELSAEEAETLFPGLVRGVRRQLAGLMDGPPAGTADEPISAARLVRRVLRRHRIPPTQRAVYQALYEAGDDGLEFAALAAATGRSTEELSGVLGGLGRRINATHGIETLPEPPGVNLLFDYKATAPPGGAWGWAMRPELRQALEDLGLPWEETGG</sequence>
<name>A0A160T717_9CHLR</name>
<proteinExistence type="predicted"/>
<dbReference type="AlphaFoldDB" id="A0A160T717"/>
<dbReference type="Proteomes" id="UP000215027">
    <property type="component" value="Chromosome II"/>
</dbReference>
<dbReference type="InterPro" id="IPR036388">
    <property type="entry name" value="WH-like_DNA-bd_sf"/>
</dbReference>
<dbReference type="Gene3D" id="1.10.10.10">
    <property type="entry name" value="Winged helix-like DNA-binding domain superfamily/Winged helix DNA-binding domain"/>
    <property type="match status" value="1"/>
</dbReference>
<dbReference type="RefSeq" id="WP_095045512.1">
    <property type="nucleotide sequence ID" value="NZ_LN890656.1"/>
</dbReference>
<accession>A0A160T717</accession>
<reference evidence="1" key="1">
    <citation type="submission" date="2016-01" db="EMBL/GenBank/DDBJ databases">
        <authorList>
            <person name="Mcilroy J.S."/>
            <person name="Karst M S."/>
            <person name="Albertsen M."/>
        </authorList>
    </citation>
    <scope>NUCLEOTIDE SEQUENCE</scope>
    <source>
        <strain evidence="1">Cfx-K</strain>
    </source>
</reference>
<evidence type="ECO:0000313" key="2">
    <source>
        <dbReference type="Proteomes" id="UP000215027"/>
    </source>
</evidence>
<keyword evidence="2" id="KW-1185">Reference proteome</keyword>
<organism evidence="1 2">
    <name type="scientific">Candidatus Promineifilum breve</name>
    <dbReference type="NCBI Taxonomy" id="1806508"/>
    <lineage>
        <taxon>Bacteria</taxon>
        <taxon>Bacillati</taxon>
        <taxon>Chloroflexota</taxon>
        <taxon>Ardenticatenia</taxon>
        <taxon>Candidatus Promineifilales</taxon>
        <taxon>Candidatus Promineifilaceae</taxon>
        <taxon>Candidatus Promineifilum</taxon>
    </lineage>
</organism>